<organism evidence="3 4">
    <name type="scientific">Mycena alexandri</name>
    <dbReference type="NCBI Taxonomy" id="1745969"/>
    <lineage>
        <taxon>Eukaryota</taxon>
        <taxon>Fungi</taxon>
        <taxon>Dikarya</taxon>
        <taxon>Basidiomycota</taxon>
        <taxon>Agaricomycotina</taxon>
        <taxon>Agaricomycetes</taxon>
        <taxon>Agaricomycetidae</taxon>
        <taxon>Agaricales</taxon>
        <taxon>Marasmiineae</taxon>
        <taxon>Mycenaceae</taxon>
        <taxon>Mycena</taxon>
    </lineage>
</organism>
<evidence type="ECO:0000256" key="2">
    <source>
        <dbReference type="SAM" id="SignalP"/>
    </source>
</evidence>
<evidence type="ECO:0000313" key="3">
    <source>
        <dbReference type="EMBL" id="KAJ7036542.1"/>
    </source>
</evidence>
<dbReference type="Proteomes" id="UP001218188">
    <property type="component" value="Unassembled WGS sequence"/>
</dbReference>
<gene>
    <name evidence="3" type="ORF">C8F04DRAFT_472470</name>
</gene>
<keyword evidence="2" id="KW-0732">Signal</keyword>
<accession>A0AAD6SZV5</accession>
<evidence type="ECO:0000313" key="4">
    <source>
        <dbReference type="Proteomes" id="UP001218188"/>
    </source>
</evidence>
<proteinExistence type="predicted"/>
<reference evidence="3" key="1">
    <citation type="submission" date="2023-03" db="EMBL/GenBank/DDBJ databases">
        <title>Massive genome expansion in bonnet fungi (Mycena s.s.) driven by repeated elements and novel gene families across ecological guilds.</title>
        <authorList>
            <consortium name="Lawrence Berkeley National Laboratory"/>
            <person name="Harder C.B."/>
            <person name="Miyauchi S."/>
            <person name="Viragh M."/>
            <person name="Kuo A."/>
            <person name="Thoen E."/>
            <person name="Andreopoulos B."/>
            <person name="Lu D."/>
            <person name="Skrede I."/>
            <person name="Drula E."/>
            <person name="Henrissat B."/>
            <person name="Morin E."/>
            <person name="Kohler A."/>
            <person name="Barry K."/>
            <person name="LaButti K."/>
            <person name="Morin E."/>
            <person name="Salamov A."/>
            <person name="Lipzen A."/>
            <person name="Mereny Z."/>
            <person name="Hegedus B."/>
            <person name="Baldrian P."/>
            <person name="Stursova M."/>
            <person name="Weitz H."/>
            <person name="Taylor A."/>
            <person name="Grigoriev I.V."/>
            <person name="Nagy L.G."/>
            <person name="Martin F."/>
            <person name="Kauserud H."/>
        </authorList>
    </citation>
    <scope>NUCLEOTIDE SEQUENCE</scope>
    <source>
        <strain evidence="3">CBHHK200</strain>
    </source>
</reference>
<comment type="caution">
    <text evidence="3">The sequence shown here is derived from an EMBL/GenBank/DDBJ whole genome shotgun (WGS) entry which is preliminary data.</text>
</comment>
<feature type="chain" id="PRO_5042286225" evidence="2">
    <location>
        <begin position="21"/>
        <end position="229"/>
    </location>
</feature>
<dbReference type="PROSITE" id="PS51257">
    <property type="entry name" value="PROKAR_LIPOPROTEIN"/>
    <property type="match status" value="1"/>
</dbReference>
<name>A0AAD6SZV5_9AGAR</name>
<keyword evidence="4" id="KW-1185">Reference proteome</keyword>
<feature type="signal peptide" evidence="2">
    <location>
        <begin position="1"/>
        <end position="20"/>
    </location>
</feature>
<feature type="region of interest" description="Disordered" evidence="1">
    <location>
        <begin position="121"/>
        <end position="142"/>
    </location>
</feature>
<dbReference type="EMBL" id="JARJCM010000042">
    <property type="protein sequence ID" value="KAJ7036542.1"/>
    <property type="molecule type" value="Genomic_DNA"/>
</dbReference>
<protein>
    <submittedName>
        <fullName evidence="3">Uncharacterized protein</fullName>
    </submittedName>
</protein>
<sequence length="229" mass="25146">MIRACCLVCLLLSSCVFISARRNHSRASTSRNSPSSLSPPCEFWEFGNAAEALLELYTPPFDKKCADAATVQLAYLVHTAPRYSSGAISLQADVIELWADFIHMAPPSSPTLPTRVTRRYSKPRRRPVAELPRQHAKDEHRFHERAGSAPLASVAYCMAVLQPMVFGDSYVVRGRYSQGARQGRTRTVGGVVIDARSEPAPLARHEAGYERVAHGQAIAVQCTPHGETT</sequence>
<evidence type="ECO:0000256" key="1">
    <source>
        <dbReference type="SAM" id="MobiDB-lite"/>
    </source>
</evidence>
<dbReference type="AlphaFoldDB" id="A0AAD6SZV5"/>
<feature type="compositionally biased region" description="Basic and acidic residues" evidence="1">
    <location>
        <begin position="132"/>
        <end position="142"/>
    </location>
</feature>